<protein>
    <submittedName>
        <fullName evidence="4">ATP-binding subunit of Clp protease and DnaK/DnaJ chaperones</fullName>
    </submittedName>
</protein>
<dbReference type="InterPro" id="IPR036628">
    <property type="entry name" value="Clp_N_dom_sf"/>
</dbReference>
<evidence type="ECO:0000256" key="2">
    <source>
        <dbReference type="PROSITE-ProRule" id="PRU01251"/>
    </source>
</evidence>
<sequence length="149" mass="16762">MLNKALELTLNDAFRLARERRHELMTVEHLLVALLDNPDAAEVLRACGLNFEQLKEELISYIDRSTPTFDEQDDGADTQPTLGFQRVLQRAVFHVQSSGNAEVSGANVLVAIFSEQESQAVYLLNKHDITRLDIVNYISHGIARSQDEP</sequence>
<proteinExistence type="inferred from homology"/>
<keyword evidence="4" id="KW-0378">Hydrolase</keyword>
<keyword evidence="4" id="KW-0067">ATP-binding</keyword>
<comment type="similarity">
    <text evidence="1">Belongs to the ClpA/ClpB family.</text>
</comment>
<reference evidence="4 5" key="1">
    <citation type="submission" date="2006-01" db="EMBL/GenBank/DDBJ databases">
        <authorList>
            <person name="Brettar I."/>
            <person name="Hofle M."/>
            <person name="Ferriera S."/>
            <person name="Johnson J."/>
            <person name="Kravitz S."/>
            <person name="Halpern A."/>
            <person name="Remington K."/>
            <person name="Beeson K."/>
            <person name="Tran B."/>
            <person name="Rogers Y.-H."/>
            <person name="Friedman R."/>
            <person name="Venter J.C."/>
        </authorList>
    </citation>
    <scope>NUCLEOTIDE SEQUENCE [LARGE SCALE GENOMIC DNA]</scope>
    <source>
        <strain evidence="4 5">OS145</strain>
    </source>
</reference>
<dbReference type="InterPro" id="IPR004176">
    <property type="entry name" value="Clp_R_N"/>
</dbReference>
<evidence type="ECO:0000259" key="3">
    <source>
        <dbReference type="PROSITE" id="PS51903"/>
    </source>
</evidence>
<dbReference type="GO" id="GO:0008233">
    <property type="term" value="F:peptidase activity"/>
    <property type="evidence" value="ECO:0007669"/>
    <property type="project" value="UniProtKB-KW"/>
</dbReference>
<keyword evidence="5" id="KW-1185">Reference proteome</keyword>
<dbReference type="SUPFAM" id="SSF81923">
    <property type="entry name" value="Double Clp-N motif"/>
    <property type="match status" value="1"/>
</dbReference>
<dbReference type="Proteomes" id="UP000016543">
    <property type="component" value="Unassembled WGS sequence"/>
</dbReference>
<dbReference type="RefSeq" id="WP_006955960.1">
    <property type="nucleotide sequence ID" value="NZ_CH672406.1"/>
</dbReference>
<dbReference type="GO" id="GO:0005524">
    <property type="term" value="F:ATP binding"/>
    <property type="evidence" value="ECO:0007669"/>
    <property type="project" value="UniProtKB-KW"/>
</dbReference>
<dbReference type="GO" id="GO:0006508">
    <property type="term" value="P:proteolysis"/>
    <property type="evidence" value="ECO:0007669"/>
    <property type="project" value="UniProtKB-KW"/>
</dbReference>
<keyword evidence="4" id="KW-0645">Protease</keyword>
<dbReference type="PROSITE" id="PS51903">
    <property type="entry name" value="CLP_R"/>
    <property type="match status" value="1"/>
</dbReference>
<dbReference type="EMBL" id="AAMX01000067">
    <property type="protein sequence ID" value="EAQ30758.1"/>
    <property type="molecule type" value="Genomic_DNA"/>
</dbReference>
<keyword evidence="2" id="KW-0677">Repeat</keyword>
<evidence type="ECO:0000313" key="4">
    <source>
        <dbReference type="EMBL" id="EAQ30758.1"/>
    </source>
</evidence>
<gene>
    <name evidence="4" type="ORF">OS145_06882</name>
</gene>
<evidence type="ECO:0000313" key="5">
    <source>
        <dbReference type="Proteomes" id="UP000016543"/>
    </source>
</evidence>
<feature type="domain" description="Clp R" evidence="3">
    <location>
        <begin position="1"/>
        <end position="145"/>
    </location>
</feature>
<organism evidence="4 5">
    <name type="scientific">Idiomarina baltica OS145</name>
    <dbReference type="NCBI Taxonomy" id="314276"/>
    <lineage>
        <taxon>Bacteria</taxon>
        <taxon>Pseudomonadati</taxon>
        <taxon>Pseudomonadota</taxon>
        <taxon>Gammaproteobacteria</taxon>
        <taxon>Alteromonadales</taxon>
        <taxon>Idiomarinaceae</taxon>
        <taxon>Idiomarina</taxon>
    </lineage>
</organism>
<comment type="caution">
    <text evidence="4">The sequence shown here is derived from an EMBL/GenBank/DDBJ whole genome shotgun (WGS) entry which is preliminary data.</text>
</comment>
<dbReference type="Pfam" id="PF02861">
    <property type="entry name" value="Clp_N"/>
    <property type="match status" value="1"/>
</dbReference>
<name>A0ABP2CMB3_9GAMM</name>
<keyword evidence="4" id="KW-0547">Nucleotide-binding</keyword>
<evidence type="ECO:0000256" key="1">
    <source>
        <dbReference type="ARBA" id="ARBA00008675"/>
    </source>
</evidence>
<dbReference type="Gene3D" id="1.10.1780.10">
    <property type="entry name" value="Clp, N-terminal domain"/>
    <property type="match status" value="1"/>
</dbReference>
<feature type="non-terminal residue" evidence="4">
    <location>
        <position position="149"/>
    </location>
</feature>
<accession>A0ABP2CMB3</accession>